<keyword evidence="1" id="KW-0472">Membrane</keyword>
<feature type="transmembrane region" description="Helical" evidence="1">
    <location>
        <begin position="145"/>
        <end position="168"/>
    </location>
</feature>
<proteinExistence type="predicted"/>
<feature type="transmembrane region" description="Helical" evidence="1">
    <location>
        <begin position="174"/>
        <end position="194"/>
    </location>
</feature>
<feature type="transmembrane region" description="Helical" evidence="1">
    <location>
        <begin position="40"/>
        <end position="62"/>
    </location>
</feature>
<evidence type="ECO:0000313" key="2">
    <source>
        <dbReference type="EMBL" id="MBI4595778.1"/>
    </source>
</evidence>
<keyword evidence="1" id="KW-0812">Transmembrane</keyword>
<dbReference type="AlphaFoldDB" id="A0A933GLX6"/>
<sequence>MFIVYSCLSLLLCVFGAVIMSLEILSSSLMAPYFGGSIYVWGSIISAFMLHMSLGYVLGGYLAKKNGSLAALAWLLSLASTCLVFIPIIHRPLCELISDRIADIRLGSLMAMFILSSPVVIMSMISPYIIGVFSMHNRDRSGLNAGLVLLTSTVGSFLGTNITAFYLISVFPVSRIIISLGIIGLCISVVIFSFRIDRRLLTTLGKEETTPKL</sequence>
<comment type="caution">
    <text evidence="2">The sequence shown here is derived from an EMBL/GenBank/DDBJ whole genome shotgun (WGS) entry which is preliminary data.</text>
</comment>
<accession>A0A933GLX6</accession>
<dbReference type="NCBIfam" id="NF037959">
    <property type="entry name" value="MFS_SpdSyn"/>
    <property type="match status" value="1"/>
</dbReference>
<evidence type="ECO:0000256" key="1">
    <source>
        <dbReference type="SAM" id="Phobius"/>
    </source>
</evidence>
<dbReference type="Proteomes" id="UP000772181">
    <property type="component" value="Unassembled WGS sequence"/>
</dbReference>
<organism evidence="2 3">
    <name type="scientific">Tectimicrobiota bacterium</name>
    <dbReference type="NCBI Taxonomy" id="2528274"/>
    <lineage>
        <taxon>Bacteria</taxon>
        <taxon>Pseudomonadati</taxon>
        <taxon>Nitrospinota/Tectimicrobiota group</taxon>
        <taxon>Candidatus Tectimicrobiota</taxon>
    </lineage>
</organism>
<evidence type="ECO:0000313" key="3">
    <source>
        <dbReference type="Proteomes" id="UP000772181"/>
    </source>
</evidence>
<keyword evidence="1" id="KW-1133">Transmembrane helix</keyword>
<feature type="transmembrane region" description="Helical" evidence="1">
    <location>
        <begin position="69"/>
        <end position="89"/>
    </location>
</feature>
<dbReference type="EMBL" id="JACQWF010000240">
    <property type="protein sequence ID" value="MBI4595778.1"/>
    <property type="molecule type" value="Genomic_DNA"/>
</dbReference>
<reference evidence="2" key="1">
    <citation type="submission" date="2020-07" db="EMBL/GenBank/DDBJ databases">
        <title>Huge and variable diversity of episymbiotic CPR bacteria and DPANN archaea in groundwater ecosystems.</title>
        <authorList>
            <person name="He C.Y."/>
            <person name="Keren R."/>
            <person name="Whittaker M."/>
            <person name="Farag I.F."/>
            <person name="Doudna J."/>
            <person name="Cate J.H.D."/>
            <person name="Banfield J.F."/>
        </authorList>
    </citation>
    <scope>NUCLEOTIDE SEQUENCE</scope>
    <source>
        <strain evidence="2">NC_groundwater_1482_Ag_S-0.65um_47_24</strain>
    </source>
</reference>
<feature type="transmembrane region" description="Helical" evidence="1">
    <location>
        <begin position="109"/>
        <end position="133"/>
    </location>
</feature>
<protein>
    <submittedName>
        <fullName evidence="2">Fused MFS/spermidine synthase</fullName>
    </submittedName>
</protein>
<gene>
    <name evidence="2" type="ORF">HY730_05290</name>
</gene>
<name>A0A933GLX6_UNCTE</name>